<keyword evidence="4" id="KW-1185">Reference proteome</keyword>
<dbReference type="PRINTS" id="PR01438">
    <property type="entry name" value="UNVRSLSTRESS"/>
</dbReference>
<dbReference type="CDD" id="cd00293">
    <property type="entry name" value="USP-like"/>
    <property type="match status" value="1"/>
</dbReference>
<organism evidence="3 4">
    <name type="scientific">Haloplanus rubicundus</name>
    <dbReference type="NCBI Taxonomy" id="1547898"/>
    <lineage>
        <taxon>Archaea</taxon>
        <taxon>Methanobacteriati</taxon>
        <taxon>Methanobacteriota</taxon>
        <taxon>Stenosarchaea group</taxon>
        <taxon>Halobacteria</taxon>
        <taxon>Halobacteriales</taxon>
        <taxon>Haloferacaceae</taxon>
        <taxon>Haloplanus</taxon>
    </lineage>
</organism>
<gene>
    <name evidence="3" type="ORF">DU500_03735</name>
</gene>
<comment type="similarity">
    <text evidence="1">Belongs to the universal stress protein A family.</text>
</comment>
<dbReference type="OrthoDB" id="105697at2157"/>
<dbReference type="InterPro" id="IPR006015">
    <property type="entry name" value="Universal_stress_UspA"/>
</dbReference>
<evidence type="ECO:0000259" key="2">
    <source>
        <dbReference type="Pfam" id="PF00582"/>
    </source>
</evidence>
<dbReference type="Proteomes" id="UP000253273">
    <property type="component" value="Chromosome"/>
</dbReference>
<dbReference type="InterPro" id="IPR006016">
    <property type="entry name" value="UspA"/>
</dbReference>
<accession>A0A345E097</accession>
<dbReference type="GeneID" id="37282466"/>
<dbReference type="Gene3D" id="3.40.50.620">
    <property type="entry name" value="HUPs"/>
    <property type="match status" value="1"/>
</dbReference>
<dbReference type="InterPro" id="IPR014729">
    <property type="entry name" value="Rossmann-like_a/b/a_fold"/>
</dbReference>
<dbReference type="RefSeq" id="WP_114584768.1">
    <property type="nucleotide sequence ID" value="NZ_CP031150.1"/>
</dbReference>
<sequence>MTRHLLVSFDDSELSDRALPFACSAFPEDRITVMYVIDARSDETAAAGWGNTTDQYERWVASRREFADELLHHAEAIADEHGVTLDTVVAIGRVRDAIVDYAADHDVDLVVMGFHPRSRLSAYLAGEFSDRVIRSSDLPVALVK</sequence>
<dbReference type="KEGG" id="haj:DU500_03735"/>
<feature type="domain" description="UspA" evidence="2">
    <location>
        <begin position="1"/>
        <end position="144"/>
    </location>
</feature>
<dbReference type="PANTHER" id="PTHR46268:SF6">
    <property type="entry name" value="UNIVERSAL STRESS PROTEIN UP12"/>
    <property type="match status" value="1"/>
</dbReference>
<dbReference type="PANTHER" id="PTHR46268">
    <property type="entry name" value="STRESS RESPONSE PROTEIN NHAX"/>
    <property type="match status" value="1"/>
</dbReference>
<evidence type="ECO:0000313" key="3">
    <source>
        <dbReference type="EMBL" id="AXG05619.1"/>
    </source>
</evidence>
<evidence type="ECO:0000256" key="1">
    <source>
        <dbReference type="ARBA" id="ARBA00008791"/>
    </source>
</evidence>
<dbReference type="SUPFAM" id="SSF52402">
    <property type="entry name" value="Adenine nucleotide alpha hydrolases-like"/>
    <property type="match status" value="1"/>
</dbReference>
<dbReference type="Pfam" id="PF00582">
    <property type="entry name" value="Usp"/>
    <property type="match status" value="1"/>
</dbReference>
<dbReference type="EMBL" id="CP031150">
    <property type="protein sequence ID" value="AXG05619.1"/>
    <property type="molecule type" value="Genomic_DNA"/>
</dbReference>
<dbReference type="AlphaFoldDB" id="A0A345E097"/>
<evidence type="ECO:0000313" key="4">
    <source>
        <dbReference type="Proteomes" id="UP000253273"/>
    </source>
</evidence>
<reference evidence="3 4" key="1">
    <citation type="submission" date="2018-07" db="EMBL/GenBank/DDBJ databases">
        <title>Genome sequences of Haloplanus sp. CBA1113.</title>
        <authorList>
            <person name="Kim Y.B."/>
            <person name="Roh S.W."/>
        </authorList>
    </citation>
    <scope>NUCLEOTIDE SEQUENCE [LARGE SCALE GENOMIC DNA]</scope>
    <source>
        <strain evidence="3 4">CBA1113</strain>
    </source>
</reference>
<name>A0A345E097_9EURY</name>
<proteinExistence type="inferred from homology"/>
<protein>
    <submittedName>
        <fullName evidence="3">Universal stress protein</fullName>
    </submittedName>
</protein>